<organism evidence="1 2">
    <name type="scientific">Metarhizium robertsii</name>
    <dbReference type="NCBI Taxonomy" id="568076"/>
    <lineage>
        <taxon>Eukaryota</taxon>
        <taxon>Fungi</taxon>
        <taxon>Dikarya</taxon>
        <taxon>Ascomycota</taxon>
        <taxon>Pezizomycotina</taxon>
        <taxon>Sordariomycetes</taxon>
        <taxon>Hypocreomycetidae</taxon>
        <taxon>Hypocreales</taxon>
        <taxon>Clavicipitaceae</taxon>
        <taxon>Metarhizium</taxon>
    </lineage>
</organism>
<dbReference type="Proteomes" id="UP000030151">
    <property type="component" value="Unassembled WGS sequence"/>
</dbReference>
<dbReference type="EMBL" id="JELW01000092">
    <property type="protein sequence ID" value="EXU95235.1"/>
    <property type="molecule type" value="Genomic_DNA"/>
</dbReference>
<dbReference type="HOGENOM" id="CLU_1152017_0_0_1"/>
<evidence type="ECO:0000313" key="2">
    <source>
        <dbReference type="Proteomes" id="UP000030151"/>
    </source>
</evidence>
<reference evidence="1 2" key="1">
    <citation type="submission" date="2014-02" db="EMBL/GenBank/DDBJ databases">
        <title>The genome sequence of the entomopathogenic fungus Metarhizium robertsii ARSEF 2575.</title>
        <authorList>
            <person name="Giuliano Garisto Donzelli B."/>
            <person name="Roe B.A."/>
            <person name="Macmil S.L."/>
            <person name="Krasnoff S.B."/>
            <person name="Gibson D.M."/>
        </authorList>
    </citation>
    <scope>NUCLEOTIDE SEQUENCE [LARGE SCALE GENOMIC DNA]</scope>
    <source>
        <strain evidence="1 2">ARSEF 2575</strain>
    </source>
</reference>
<dbReference type="AlphaFoldDB" id="A0A014N6C9"/>
<protein>
    <submittedName>
        <fullName evidence="1">Uncharacterized protein</fullName>
    </submittedName>
</protein>
<proteinExistence type="predicted"/>
<name>A0A014N6C9_9HYPO</name>
<accession>A0A014N6C9</accession>
<sequence length="241" mass="28087">MPRRHNISPGRQENVFSQIAPSQLYPMSTPTFTNNWTERTADEVSRYEDICGRFIKFNAKRDFFDTWETVVDSWTALLRITSLPSNKPIRRTHVITAVNALGSVINGHPGVSLPARFGYFQLANFLDALEFRIRSERDTWPNALDWRRGRYTTIAYDMYLDALSSDPRAKSPRQEVLRRRLIGRRWRAYAEPSSLLLAVYSDFAETFMYISAHTEREAELGRPWDVSIVQDLRRHVENNLV</sequence>
<evidence type="ECO:0000313" key="1">
    <source>
        <dbReference type="EMBL" id="EXU95235.1"/>
    </source>
</evidence>
<comment type="caution">
    <text evidence="1">The sequence shown here is derived from an EMBL/GenBank/DDBJ whole genome shotgun (WGS) entry which is preliminary data.</text>
</comment>
<gene>
    <name evidence="1" type="ORF">X797_011703</name>
</gene>